<dbReference type="RefSeq" id="WP_007701267.1">
    <property type="nucleotide sequence ID" value="NZ_AOIQ01000014.1"/>
</dbReference>
<organism evidence="2 3">
    <name type="scientific">Halovivax asiaticus JCM 14624</name>
    <dbReference type="NCBI Taxonomy" id="1227490"/>
    <lineage>
        <taxon>Archaea</taxon>
        <taxon>Methanobacteriati</taxon>
        <taxon>Methanobacteriota</taxon>
        <taxon>Stenosarchaea group</taxon>
        <taxon>Halobacteria</taxon>
        <taxon>Halobacteriales</taxon>
        <taxon>Natrialbaceae</taxon>
        <taxon>Halovivax</taxon>
    </lineage>
</organism>
<feature type="region of interest" description="Disordered" evidence="1">
    <location>
        <begin position="54"/>
        <end position="79"/>
    </location>
</feature>
<evidence type="ECO:0008006" key="4">
    <source>
        <dbReference type="Google" id="ProtNLM"/>
    </source>
</evidence>
<evidence type="ECO:0000313" key="3">
    <source>
        <dbReference type="Proteomes" id="UP000011560"/>
    </source>
</evidence>
<keyword evidence="3" id="KW-1185">Reference proteome</keyword>
<feature type="compositionally biased region" description="Acidic residues" evidence="1">
    <location>
        <begin position="54"/>
        <end position="69"/>
    </location>
</feature>
<protein>
    <recommendedName>
        <fullName evidence="4">CopG family transcriptional regulator</fullName>
    </recommendedName>
</protein>
<dbReference type="OrthoDB" id="242305at2157"/>
<name>M0BJF3_9EURY</name>
<dbReference type="Proteomes" id="UP000011560">
    <property type="component" value="Unassembled WGS sequence"/>
</dbReference>
<sequence>MEQVHGSTPEPTRSIEIPDRLVDRIERRLARTDFETPEAYASYVLEEVLAQVESETDDGYEQVDGDEVEDRLKSLGYLE</sequence>
<evidence type="ECO:0000313" key="2">
    <source>
        <dbReference type="EMBL" id="ELZ10980.1"/>
    </source>
</evidence>
<dbReference type="AlphaFoldDB" id="M0BJF3"/>
<reference evidence="2 3" key="1">
    <citation type="journal article" date="2014" name="PLoS Genet.">
        <title>Phylogenetically driven sequencing of extremely halophilic archaea reveals strategies for static and dynamic osmo-response.</title>
        <authorList>
            <person name="Becker E.A."/>
            <person name="Seitzer P.M."/>
            <person name="Tritt A."/>
            <person name="Larsen D."/>
            <person name="Krusor M."/>
            <person name="Yao A.I."/>
            <person name="Wu D."/>
            <person name="Madern D."/>
            <person name="Eisen J.A."/>
            <person name="Darling A.E."/>
            <person name="Facciotti M.T."/>
        </authorList>
    </citation>
    <scope>NUCLEOTIDE SEQUENCE [LARGE SCALE GENOMIC DNA]</scope>
    <source>
        <strain evidence="2 3">JCM 14624</strain>
    </source>
</reference>
<gene>
    <name evidence="2" type="ORF">C479_09223</name>
</gene>
<dbReference type="STRING" id="1227490.C479_09223"/>
<proteinExistence type="predicted"/>
<dbReference type="EMBL" id="AOIQ01000014">
    <property type="protein sequence ID" value="ELZ10980.1"/>
    <property type="molecule type" value="Genomic_DNA"/>
</dbReference>
<accession>M0BJF3</accession>
<comment type="caution">
    <text evidence="2">The sequence shown here is derived from an EMBL/GenBank/DDBJ whole genome shotgun (WGS) entry which is preliminary data.</text>
</comment>
<evidence type="ECO:0000256" key="1">
    <source>
        <dbReference type="SAM" id="MobiDB-lite"/>
    </source>
</evidence>